<protein>
    <submittedName>
        <fullName evidence="4">Uncharacterized protein</fullName>
    </submittedName>
</protein>
<evidence type="ECO:0000256" key="3">
    <source>
        <dbReference type="ARBA" id="ARBA00023134"/>
    </source>
</evidence>
<organism evidence="4 5">
    <name type="scientific">Euplotes crassus</name>
    <dbReference type="NCBI Taxonomy" id="5936"/>
    <lineage>
        <taxon>Eukaryota</taxon>
        <taxon>Sar</taxon>
        <taxon>Alveolata</taxon>
        <taxon>Ciliophora</taxon>
        <taxon>Intramacronucleata</taxon>
        <taxon>Spirotrichea</taxon>
        <taxon>Hypotrichia</taxon>
        <taxon>Euplotida</taxon>
        <taxon>Euplotidae</taxon>
        <taxon>Moneuplotes</taxon>
    </lineage>
</organism>
<dbReference type="GO" id="GO:0005764">
    <property type="term" value="C:lysosome"/>
    <property type="evidence" value="ECO:0007669"/>
    <property type="project" value="TreeGrafter"/>
</dbReference>
<comment type="similarity">
    <text evidence="1">Belongs to the small GTPase superfamily. Rab family.</text>
</comment>
<dbReference type="InterPro" id="IPR001806">
    <property type="entry name" value="Small_GTPase"/>
</dbReference>
<dbReference type="Proteomes" id="UP001295684">
    <property type="component" value="Unassembled WGS sequence"/>
</dbReference>
<evidence type="ECO:0000256" key="1">
    <source>
        <dbReference type="ARBA" id="ARBA00006270"/>
    </source>
</evidence>
<name>A0AAD1XX39_EUPCR</name>
<comment type="caution">
    <text evidence="4">The sequence shown here is derived from an EMBL/GenBank/DDBJ whole genome shotgun (WGS) entry which is preliminary data.</text>
</comment>
<accession>A0AAD1XX39</accession>
<sequence>MSHNLTNEASSSTSSKFKIMFLGDQSMGKISIINRFIHDTFEDAYQATIGIDFLSKPVYVDDKTIRLQ</sequence>
<reference evidence="4" key="1">
    <citation type="submission" date="2023-07" db="EMBL/GenBank/DDBJ databases">
        <authorList>
            <consortium name="AG Swart"/>
            <person name="Singh M."/>
            <person name="Singh A."/>
            <person name="Seah K."/>
            <person name="Emmerich C."/>
        </authorList>
    </citation>
    <scope>NUCLEOTIDE SEQUENCE</scope>
    <source>
        <strain evidence="4">DP1</strain>
    </source>
</reference>
<dbReference type="AlphaFoldDB" id="A0AAD1XX39"/>
<evidence type="ECO:0000313" key="5">
    <source>
        <dbReference type="Proteomes" id="UP001295684"/>
    </source>
</evidence>
<gene>
    <name evidence="4" type="ORF">ECRASSUSDP1_LOCUS22058</name>
</gene>
<dbReference type="PANTHER" id="PTHR47981:SF20">
    <property type="entry name" value="RAS-RELATED PROTEIN RAB-7A"/>
    <property type="match status" value="1"/>
</dbReference>
<dbReference type="GO" id="GO:0005525">
    <property type="term" value="F:GTP binding"/>
    <property type="evidence" value="ECO:0007669"/>
    <property type="project" value="UniProtKB-KW"/>
</dbReference>
<dbReference type="PRINTS" id="PR00449">
    <property type="entry name" value="RASTRNSFRMNG"/>
</dbReference>
<dbReference type="Pfam" id="PF00071">
    <property type="entry name" value="Ras"/>
    <property type="match status" value="1"/>
</dbReference>
<dbReference type="GO" id="GO:0005770">
    <property type="term" value="C:late endosome"/>
    <property type="evidence" value="ECO:0007669"/>
    <property type="project" value="TreeGrafter"/>
</dbReference>
<evidence type="ECO:0000256" key="2">
    <source>
        <dbReference type="ARBA" id="ARBA00022741"/>
    </source>
</evidence>
<dbReference type="SUPFAM" id="SSF52540">
    <property type="entry name" value="P-loop containing nucleoside triphosphate hydrolases"/>
    <property type="match status" value="1"/>
</dbReference>
<keyword evidence="3" id="KW-0342">GTP-binding</keyword>
<keyword evidence="5" id="KW-1185">Reference proteome</keyword>
<keyword evidence="2" id="KW-0547">Nucleotide-binding</keyword>
<dbReference type="Gene3D" id="3.40.50.300">
    <property type="entry name" value="P-loop containing nucleotide triphosphate hydrolases"/>
    <property type="match status" value="1"/>
</dbReference>
<dbReference type="GO" id="GO:0090385">
    <property type="term" value="P:phagosome-lysosome fusion"/>
    <property type="evidence" value="ECO:0007669"/>
    <property type="project" value="TreeGrafter"/>
</dbReference>
<dbReference type="PANTHER" id="PTHR47981">
    <property type="entry name" value="RAB FAMILY"/>
    <property type="match status" value="1"/>
</dbReference>
<dbReference type="GO" id="GO:0045335">
    <property type="term" value="C:phagocytic vesicle"/>
    <property type="evidence" value="ECO:0007669"/>
    <property type="project" value="TreeGrafter"/>
</dbReference>
<proteinExistence type="inferred from homology"/>
<evidence type="ECO:0000313" key="4">
    <source>
        <dbReference type="EMBL" id="CAI2380622.1"/>
    </source>
</evidence>
<dbReference type="PROSITE" id="PS51419">
    <property type="entry name" value="RAB"/>
    <property type="match status" value="1"/>
</dbReference>
<dbReference type="GO" id="GO:0003924">
    <property type="term" value="F:GTPase activity"/>
    <property type="evidence" value="ECO:0007669"/>
    <property type="project" value="InterPro"/>
</dbReference>
<dbReference type="EMBL" id="CAMPGE010022587">
    <property type="protein sequence ID" value="CAI2380622.1"/>
    <property type="molecule type" value="Genomic_DNA"/>
</dbReference>
<dbReference type="InterPro" id="IPR027417">
    <property type="entry name" value="P-loop_NTPase"/>
</dbReference>